<evidence type="ECO:0000256" key="3">
    <source>
        <dbReference type="ARBA" id="ARBA00022737"/>
    </source>
</evidence>
<accession>A0A0M3J2B9</accession>
<evidence type="ECO:0000256" key="4">
    <source>
        <dbReference type="ARBA" id="ARBA00022989"/>
    </source>
</evidence>
<sequence>LKLLSLSYDSSSNDEFRPEVRLCLKHFERHINHKGACTFGEMTIDANKLRNGTQIHFEFTWPVSCFCLFIFTFP</sequence>
<evidence type="ECO:0000313" key="6">
    <source>
        <dbReference type="WBParaSite" id="ASIM_0000167701-mRNA-1"/>
    </source>
</evidence>
<dbReference type="Gene3D" id="2.60.40.3510">
    <property type="match status" value="1"/>
</dbReference>
<dbReference type="AlphaFoldDB" id="A0A0M3J2B9"/>
<dbReference type="Pfam" id="PF07657">
    <property type="entry name" value="MNNL"/>
    <property type="match status" value="1"/>
</dbReference>
<keyword evidence="4" id="KW-0472">Membrane</keyword>
<keyword evidence="1" id="KW-0245">EGF-like domain</keyword>
<evidence type="ECO:0000256" key="2">
    <source>
        <dbReference type="ARBA" id="ARBA00022692"/>
    </source>
</evidence>
<keyword evidence="4" id="KW-1133">Transmembrane helix</keyword>
<feature type="domain" description="Notch ligand N-terminal" evidence="5">
    <location>
        <begin position="13"/>
        <end position="64"/>
    </location>
</feature>
<evidence type="ECO:0000256" key="1">
    <source>
        <dbReference type="ARBA" id="ARBA00022536"/>
    </source>
</evidence>
<keyword evidence="3" id="KW-0677">Repeat</keyword>
<dbReference type="InterPro" id="IPR011651">
    <property type="entry name" value="Notch_ligand_N"/>
</dbReference>
<organism evidence="6">
    <name type="scientific">Anisakis simplex</name>
    <name type="common">Herring worm</name>
    <dbReference type="NCBI Taxonomy" id="6269"/>
    <lineage>
        <taxon>Eukaryota</taxon>
        <taxon>Metazoa</taxon>
        <taxon>Ecdysozoa</taxon>
        <taxon>Nematoda</taxon>
        <taxon>Chromadorea</taxon>
        <taxon>Rhabditida</taxon>
        <taxon>Spirurina</taxon>
        <taxon>Ascaridomorpha</taxon>
        <taxon>Ascaridoidea</taxon>
        <taxon>Anisakidae</taxon>
        <taxon>Anisakis</taxon>
        <taxon>Anisakis simplex complex</taxon>
    </lineage>
</organism>
<evidence type="ECO:0000259" key="5">
    <source>
        <dbReference type="Pfam" id="PF07657"/>
    </source>
</evidence>
<dbReference type="GO" id="GO:0007219">
    <property type="term" value="P:Notch signaling pathway"/>
    <property type="evidence" value="ECO:0007669"/>
    <property type="project" value="InterPro"/>
</dbReference>
<protein>
    <submittedName>
        <fullName evidence="6">MNNL domain-containing protein</fullName>
    </submittedName>
</protein>
<dbReference type="GO" id="GO:0016020">
    <property type="term" value="C:membrane"/>
    <property type="evidence" value="ECO:0007669"/>
    <property type="project" value="UniProtKB-SubCell"/>
</dbReference>
<proteinExistence type="predicted"/>
<name>A0A0M3J2B9_ANISI</name>
<reference evidence="6" key="1">
    <citation type="submission" date="2017-02" db="UniProtKB">
        <authorList>
            <consortium name="WormBaseParasite"/>
        </authorList>
    </citation>
    <scope>IDENTIFICATION</scope>
</reference>
<keyword evidence="2" id="KW-0812">Transmembrane</keyword>
<dbReference type="WBParaSite" id="ASIM_0000167701-mRNA-1">
    <property type="protein sequence ID" value="ASIM_0000167701-mRNA-1"/>
    <property type="gene ID" value="ASIM_0000167701"/>
</dbReference>